<feature type="region of interest" description="Disordered" evidence="1">
    <location>
        <begin position="68"/>
        <end position="131"/>
    </location>
</feature>
<organism evidence="2 3">
    <name type="scientific">Hymenolepis diminuta</name>
    <name type="common">Rat tapeworm</name>
    <dbReference type="NCBI Taxonomy" id="6216"/>
    <lineage>
        <taxon>Eukaryota</taxon>
        <taxon>Metazoa</taxon>
        <taxon>Spiralia</taxon>
        <taxon>Lophotrochozoa</taxon>
        <taxon>Platyhelminthes</taxon>
        <taxon>Cestoda</taxon>
        <taxon>Eucestoda</taxon>
        <taxon>Cyclophyllidea</taxon>
        <taxon>Hymenolepididae</taxon>
        <taxon>Hymenolepis</taxon>
    </lineage>
</organism>
<evidence type="ECO:0000313" key="3">
    <source>
        <dbReference type="Proteomes" id="UP000321570"/>
    </source>
</evidence>
<reference evidence="2 3" key="1">
    <citation type="submission" date="2019-07" db="EMBL/GenBank/DDBJ databases">
        <authorList>
            <person name="Jastrzebski P J."/>
            <person name="Paukszto L."/>
            <person name="Jastrzebski P J."/>
        </authorList>
    </citation>
    <scope>NUCLEOTIDE SEQUENCE [LARGE SCALE GENOMIC DNA]</scope>
    <source>
        <strain evidence="2 3">WMS-il1</strain>
    </source>
</reference>
<keyword evidence="3" id="KW-1185">Reference proteome</keyword>
<sequence length="131" mass="15012">MNPDTHKCLKRLSIRYTRSLVTSSPPPFHATLKMQPKLIYSNLLYLSSLLYQWDRASRSNHLRELGKSILNSDAPEQQTVESSAASAETHPPSFLPRPKPNNYPNAPTPNRWWKNPPRGNNMSGHFHRPNL</sequence>
<protein>
    <submittedName>
        <fullName evidence="2">Uncharacterized protein</fullName>
    </submittedName>
</protein>
<proteinExistence type="predicted"/>
<gene>
    <name evidence="2" type="ORF">WMSIL1_LOCUS10559</name>
</gene>
<evidence type="ECO:0000313" key="2">
    <source>
        <dbReference type="EMBL" id="VUZ51985.1"/>
    </source>
</evidence>
<dbReference type="Proteomes" id="UP000321570">
    <property type="component" value="Unassembled WGS sequence"/>
</dbReference>
<dbReference type="EMBL" id="CABIJS010000455">
    <property type="protein sequence ID" value="VUZ51985.1"/>
    <property type="molecule type" value="Genomic_DNA"/>
</dbReference>
<evidence type="ECO:0000256" key="1">
    <source>
        <dbReference type="SAM" id="MobiDB-lite"/>
    </source>
</evidence>
<name>A0A564YXP1_HYMDI</name>
<accession>A0A564YXP1</accession>
<feature type="compositionally biased region" description="Polar residues" evidence="1">
    <location>
        <begin position="69"/>
        <end position="86"/>
    </location>
</feature>
<dbReference type="AlphaFoldDB" id="A0A564YXP1"/>